<evidence type="ECO:0000256" key="10">
    <source>
        <dbReference type="ARBA" id="ARBA00025174"/>
    </source>
</evidence>
<comment type="function">
    <text evidence="10">Phosphorylase is an important allosteric enzyme in carbohydrate metabolism. Enzymes from different sources differ in their regulatory mechanisms and in their natural substrates. However, all known phosphorylases share catalytic and structural properties.</text>
</comment>
<keyword evidence="5" id="KW-0321">Glycogen metabolism</keyword>
<dbReference type="EMBL" id="QFXD01000209">
    <property type="protein sequence ID" value="RDH89590.1"/>
    <property type="molecule type" value="Genomic_DNA"/>
</dbReference>
<keyword evidence="9 12" id="KW-0119">Carbohydrate metabolism</keyword>
<keyword evidence="4" id="KW-0597">Phosphoprotein</keyword>
<dbReference type="SUPFAM" id="SSF53756">
    <property type="entry name" value="UDP-Glycosyltransferase/glycogen phosphorylase"/>
    <property type="match status" value="1"/>
</dbReference>
<evidence type="ECO:0000256" key="6">
    <source>
        <dbReference type="ARBA" id="ARBA00022676"/>
    </source>
</evidence>
<accession>A0A370DVI3</accession>
<dbReference type="EC" id="2.4.1.1" evidence="12"/>
<dbReference type="Pfam" id="PF00343">
    <property type="entry name" value="Phosphorylase"/>
    <property type="match status" value="1"/>
</dbReference>
<dbReference type="Proteomes" id="UP000255508">
    <property type="component" value="Unassembled WGS sequence"/>
</dbReference>
<dbReference type="InterPro" id="IPR035090">
    <property type="entry name" value="Pyridoxal_P_attach_site"/>
</dbReference>
<evidence type="ECO:0000256" key="3">
    <source>
        <dbReference type="ARBA" id="ARBA00006047"/>
    </source>
</evidence>
<keyword evidence="7 12" id="KW-0808">Transferase</keyword>
<gene>
    <name evidence="13" type="ORF">DIZ79_11570</name>
</gene>
<comment type="cofactor">
    <cofactor evidence="2 12">
        <name>pyridoxal 5'-phosphate</name>
        <dbReference type="ChEBI" id="CHEBI:597326"/>
    </cofactor>
</comment>
<evidence type="ECO:0000256" key="2">
    <source>
        <dbReference type="ARBA" id="ARBA00001933"/>
    </source>
</evidence>
<proteinExistence type="inferred from homology"/>
<comment type="catalytic activity">
    <reaction evidence="1 12">
        <text>[(1-&gt;4)-alpha-D-glucosyl](n) + phosphate = [(1-&gt;4)-alpha-D-glucosyl](n-1) + alpha-D-glucose 1-phosphate</text>
        <dbReference type="Rhea" id="RHEA:41732"/>
        <dbReference type="Rhea" id="RHEA-COMP:9584"/>
        <dbReference type="Rhea" id="RHEA-COMP:9586"/>
        <dbReference type="ChEBI" id="CHEBI:15444"/>
        <dbReference type="ChEBI" id="CHEBI:43474"/>
        <dbReference type="ChEBI" id="CHEBI:58601"/>
        <dbReference type="EC" id="2.4.1.1"/>
    </reaction>
</comment>
<protein>
    <recommendedName>
        <fullName evidence="12">Alpha-1,4 glucan phosphorylase</fullName>
        <ecNumber evidence="12">2.4.1.1</ecNumber>
    </recommendedName>
</protein>
<dbReference type="PANTHER" id="PTHR11468">
    <property type="entry name" value="GLYCOGEN PHOSPHORYLASE"/>
    <property type="match status" value="1"/>
</dbReference>
<feature type="modified residue" description="N6-(pyridoxal phosphate)lysine" evidence="11">
    <location>
        <position position="673"/>
    </location>
</feature>
<sequence length="825" mass="95312">MRHERRKKSAFKYDYLGSDPKAIQRSVSNHRVYTIGKDPFTATDHDWMMAFSHVVRDRLIERWMETQRNYYRHDAKRIYYLSMEFLIARSLVNSLLNMDIHDECSKALHKLGVELEKLRSLEHDAALGNGGLGRLAACFLDSMATLNIPGYGYGIRFEYGMFRQKLEDGRQVELPENWLAHGNPWEFPRPEVSYRIRFGGRVMEYLGPDGRRHFDWIDGDVVVAQAYDTPIPGYHNDTVNNLRLWSAKAYEDFDLACFNMGEYTHAVEEKTQSENISKVLYPDDSSTRNQALRLKQQHFFVSASLKDILRRFSIDHDDLQELPDKVAIQLNDTHPSIAIPELMRILLDKEKLQWQLAWNITTRVFSYTNHTLLPEALETWPIQLFEQLLPRHLQIIYEINRRFLLMVGNLHPDDREIQRRLSIFDEKGERRIRMAHLAVIGSHKVNGVSALHSELLRSGTCKDFHEFYPDKLINITNGITPRRWLLLSNRPLSKLICDAIGHDWARDLDRLEDLVPLADDMTFQERFRAAKQANKTRLAGLVKHYLNQEVDPNTLFDVQVKRIHEYKRQLLNVMRVIALYNRLLDNPHADFVPRTVIFGGKAAPGYFMAKLIIRLINNVADIIDNDPAVNDRLKVLFIPNYDVTIASDIIPAAELSQQISTAGMEASGTGNMKLALNGALTIGTMDGANVEMREKVGDENIFIFGLTTDGIEQLKRKGYHPRHHYETNPELKRVVDMIGNGFFSPTNPNRYKVISETLLNSDPFLVLADFQDYIETSDNADACYRNPEIWTRMAVMNTAMMGHFSSDRTIKEYAEKIWGVEPISR</sequence>
<dbReference type="FunFam" id="3.40.50.2000:FF:000002">
    <property type="entry name" value="Alpha-1,4 glucan phosphorylase"/>
    <property type="match status" value="1"/>
</dbReference>
<dbReference type="PIRSF" id="PIRSF000460">
    <property type="entry name" value="Pprylas_GlgP"/>
    <property type="match status" value="1"/>
</dbReference>
<dbReference type="GO" id="GO:0030170">
    <property type="term" value="F:pyridoxal phosphate binding"/>
    <property type="evidence" value="ECO:0007669"/>
    <property type="project" value="InterPro"/>
</dbReference>
<evidence type="ECO:0000256" key="1">
    <source>
        <dbReference type="ARBA" id="ARBA00001275"/>
    </source>
</evidence>
<dbReference type="AlphaFoldDB" id="A0A370DVI3"/>
<comment type="similarity">
    <text evidence="3 12">Belongs to the glycogen phosphorylase family.</text>
</comment>
<evidence type="ECO:0000313" key="13">
    <source>
        <dbReference type="EMBL" id="RDH89590.1"/>
    </source>
</evidence>
<dbReference type="Gene3D" id="3.40.50.2000">
    <property type="entry name" value="Glycogen Phosphorylase B"/>
    <property type="match status" value="2"/>
</dbReference>
<dbReference type="GO" id="GO:0008184">
    <property type="term" value="F:glycogen phosphorylase activity"/>
    <property type="evidence" value="ECO:0007669"/>
    <property type="project" value="InterPro"/>
</dbReference>
<name>A0A370DVI3_9GAMM</name>
<dbReference type="InterPro" id="IPR000811">
    <property type="entry name" value="Glyco_trans_35"/>
</dbReference>
<comment type="function">
    <text evidence="12">Allosteric enzyme that catalyzes the rate-limiting step in glycogen catabolism, the phosphorolytic cleavage of glycogen to produce glucose-1-phosphate, and plays a central role in maintaining cellular and organismal glucose homeostasis.</text>
</comment>
<dbReference type="FunFam" id="3.40.50.2000:FF:000005">
    <property type="entry name" value="Alpha-1,4 glucan phosphorylase"/>
    <property type="match status" value="1"/>
</dbReference>
<dbReference type="InterPro" id="IPR011833">
    <property type="entry name" value="Glycg_phsphrylas"/>
</dbReference>
<dbReference type="GO" id="GO:0005737">
    <property type="term" value="C:cytoplasm"/>
    <property type="evidence" value="ECO:0007669"/>
    <property type="project" value="TreeGrafter"/>
</dbReference>
<keyword evidence="8 11" id="KW-0663">Pyridoxal phosphate</keyword>
<dbReference type="GO" id="GO:0005980">
    <property type="term" value="P:glycogen catabolic process"/>
    <property type="evidence" value="ECO:0007669"/>
    <property type="project" value="TreeGrafter"/>
</dbReference>
<evidence type="ECO:0000256" key="8">
    <source>
        <dbReference type="ARBA" id="ARBA00022898"/>
    </source>
</evidence>
<evidence type="ECO:0000256" key="5">
    <source>
        <dbReference type="ARBA" id="ARBA00022600"/>
    </source>
</evidence>
<evidence type="ECO:0000313" key="14">
    <source>
        <dbReference type="Proteomes" id="UP000255508"/>
    </source>
</evidence>
<evidence type="ECO:0000256" key="9">
    <source>
        <dbReference type="ARBA" id="ARBA00023277"/>
    </source>
</evidence>
<dbReference type="NCBIfam" id="TIGR02093">
    <property type="entry name" value="P_ylase"/>
    <property type="match status" value="1"/>
</dbReference>
<keyword evidence="6 12" id="KW-0328">Glycosyltransferase</keyword>
<organism evidence="13 14">
    <name type="scientific">endosymbiont of Lamellibrachia luymesi</name>
    <dbReference type="NCBI Taxonomy" id="2200907"/>
    <lineage>
        <taxon>Bacteria</taxon>
        <taxon>Pseudomonadati</taxon>
        <taxon>Pseudomonadota</taxon>
        <taxon>Gammaproteobacteria</taxon>
        <taxon>sulfur-oxidizing symbionts</taxon>
    </lineage>
</organism>
<dbReference type="CDD" id="cd04300">
    <property type="entry name" value="GT35_Glycogen_Phosphorylase"/>
    <property type="match status" value="1"/>
</dbReference>
<evidence type="ECO:0000256" key="11">
    <source>
        <dbReference type="PIRSR" id="PIRSR000460-1"/>
    </source>
</evidence>
<evidence type="ECO:0000256" key="7">
    <source>
        <dbReference type="ARBA" id="ARBA00022679"/>
    </source>
</evidence>
<evidence type="ECO:0000256" key="4">
    <source>
        <dbReference type="ARBA" id="ARBA00022553"/>
    </source>
</evidence>
<reference evidence="13 14" key="1">
    <citation type="journal article" date="2018" name="ISME J.">
        <title>Endosymbiont genomes yield clues of tubeworm success.</title>
        <authorList>
            <person name="Li Y."/>
            <person name="Liles M.R."/>
            <person name="Halanych K.M."/>
        </authorList>
    </citation>
    <scope>NUCLEOTIDE SEQUENCE [LARGE SCALE GENOMIC DNA]</scope>
    <source>
        <strain evidence="13">A1422</strain>
    </source>
</reference>
<evidence type="ECO:0000256" key="12">
    <source>
        <dbReference type="RuleBase" id="RU000587"/>
    </source>
</evidence>
<dbReference type="PROSITE" id="PS00102">
    <property type="entry name" value="PHOSPHORYLASE"/>
    <property type="match status" value="1"/>
</dbReference>
<comment type="caution">
    <text evidence="13">The sequence shown here is derived from an EMBL/GenBank/DDBJ whole genome shotgun (WGS) entry which is preliminary data.</text>
</comment>
<dbReference type="FunFam" id="3.40.50.2000:FF:000197">
    <property type="entry name" value="Alpha-1,4 glucan phosphorylase"/>
    <property type="match status" value="1"/>
</dbReference>
<dbReference type="PANTHER" id="PTHR11468:SF3">
    <property type="entry name" value="GLYCOGEN PHOSPHORYLASE, LIVER FORM"/>
    <property type="match status" value="1"/>
</dbReference>